<organism evidence="1">
    <name type="scientific">marine sediment metagenome</name>
    <dbReference type="NCBI Taxonomy" id="412755"/>
    <lineage>
        <taxon>unclassified sequences</taxon>
        <taxon>metagenomes</taxon>
        <taxon>ecological metagenomes</taxon>
    </lineage>
</organism>
<reference evidence="1" key="1">
    <citation type="journal article" date="2015" name="Nature">
        <title>Complex archaea that bridge the gap between prokaryotes and eukaryotes.</title>
        <authorList>
            <person name="Spang A."/>
            <person name="Saw J.H."/>
            <person name="Jorgensen S.L."/>
            <person name="Zaremba-Niedzwiedzka K."/>
            <person name="Martijn J."/>
            <person name="Lind A.E."/>
            <person name="van Eijk R."/>
            <person name="Schleper C."/>
            <person name="Guy L."/>
            <person name="Ettema T.J."/>
        </authorList>
    </citation>
    <scope>NUCLEOTIDE SEQUENCE</scope>
</reference>
<protein>
    <submittedName>
        <fullName evidence="1">Uncharacterized protein</fullName>
    </submittedName>
</protein>
<evidence type="ECO:0000313" key="1">
    <source>
        <dbReference type="EMBL" id="KKN77773.1"/>
    </source>
</evidence>
<sequence length="336" mass="37180">MAFVPVTFSEYQSDGPHESVGEDGVFRATRRVVCAYSRRHELADYLWGTTYPYAEKTQATMRNISDISPVPAQLQGGFSEEYETRDGSEIVTAVGSLAVYEAAVLTLQYSNKVDAVSDEPGHNPRLGPGILSIEPEGDLFTEEFTPTATYETMAEDQLGWANAISTSGIPFTVAEIKRVTADEAMPVLILGGSYTLTWYRVKGIKSEVISLAGFCNKSAVATKKLGYVFPAETLLYQAAPLRPGNRDLSTVSLRFEYKAAPTAPDANGNAILQGWNYFWRTETQKFERIWTIPSGFDAPVQIKPYRPVDLEPLFDFSEVQQGISTYDGFPVFVNRP</sequence>
<gene>
    <name evidence="1" type="ORF">LCGC14_0357470</name>
</gene>
<name>A0A0F9WHB9_9ZZZZ</name>
<dbReference type="EMBL" id="LAZR01000274">
    <property type="protein sequence ID" value="KKN77773.1"/>
    <property type="molecule type" value="Genomic_DNA"/>
</dbReference>
<proteinExistence type="predicted"/>
<comment type="caution">
    <text evidence="1">The sequence shown here is derived from an EMBL/GenBank/DDBJ whole genome shotgun (WGS) entry which is preliminary data.</text>
</comment>
<accession>A0A0F9WHB9</accession>
<dbReference type="AlphaFoldDB" id="A0A0F9WHB9"/>